<keyword evidence="3" id="KW-1185">Reference proteome</keyword>
<proteinExistence type="predicted"/>
<feature type="region of interest" description="Disordered" evidence="1">
    <location>
        <begin position="255"/>
        <end position="274"/>
    </location>
</feature>
<evidence type="ECO:0000256" key="1">
    <source>
        <dbReference type="SAM" id="MobiDB-lite"/>
    </source>
</evidence>
<sequence length="274" mass="33194">MIKQVWSLTRQGYKHWKSLKTVSYKYNGQPITPYDNPYSNNRPLVVFYSGDDVYYLTCRSVEDKIKKDNEVEIVNNKTQEKSYVETNNIHIMKKDDFFKIFNKNKVQILEDIDGAVSILRNLRENLDNENIQITKLELNSDWTIKNMDINNKLEAFQYLAHADNLFYNIGKFGTMRLFEYGRKFDNEKWLQQVSKNYIPLKEFKTWDLEKCMDFLHNSDKTKRYEQQEEDERWSNDTWDYEAQFGEYHRQEELEYQKKKQEHNNKKEDDLALSM</sequence>
<accession>A0A5B8JZP9</accession>
<reference evidence="2 3" key="1">
    <citation type="journal article" date="2019" name="Microbiol. Resour. Announc.">
        <title>Complete Genome Sequences of Three Mycoplasma anserisalpingitis (Mycoplasma sp. 1220) Strains.</title>
        <authorList>
            <person name="Grozner D."/>
            <person name="Forro B."/>
            <person name="Kovacs A.B."/>
            <person name="Marton S."/>
            <person name="Banyai K."/>
            <person name="Kreizinger Z."/>
            <person name="Sulyok K.M."/>
            <person name="Gyuranecz M."/>
        </authorList>
    </citation>
    <scope>NUCLEOTIDE SEQUENCE [LARGE SCALE GENOMIC DNA]</scope>
    <source>
        <strain evidence="2 3">ATCC:BAA-2147</strain>
    </source>
</reference>
<evidence type="ECO:0000313" key="2">
    <source>
        <dbReference type="EMBL" id="QDY86828.1"/>
    </source>
</evidence>
<evidence type="ECO:0000313" key="3">
    <source>
        <dbReference type="Proteomes" id="UP000318927"/>
    </source>
</evidence>
<dbReference type="RefSeq" id="WP_146368427.1">
    <property type="nucleotide sequence ID" value="NZ_CP042295.1"/>
</dbReference>
<dbReference type="Proteomes" id="UP000318927">
    <property type="component" value="Chromosome"/>
</dbReference>
<dbReference type="EMBL" id="CP042295">
    <property type="protein sequence ID" value="QDY86828.1"/>
    <property type="molecule type" value="Genomic_DNA"/>
</dbReference>
<protein>
    <submittedName>
        <fullName evidence="2">Uncharacterized protein</fullName>
    </submittedName>
</protein>
<dbReference type="KEGG" id="mans:FRW55_01465"/>
<gene>
    <name evidence="2" type="ORF">FRW55_01465</name>
</gene>
<organism evidence="2 3">
    <name type="scientific">Mycoplasma anserisalpingitidis</name>
    <dbReference type="NCBI Taxonomy" id="519450"/>
    <lineage>
        <taxon>Bacteria</taxon>
        <taxon>Bacillati</taxon>
        <taxon>Mycoplasmatota</taxon>
        <taxon>Mollicutes</taxon>
        <taxon>Mycoplasmataceae</taxon>
        <taxon>Mycoplasma</taxon>
    </lineage>
</organism>
<dbReference type="AlphaFoldDB" id="A0A5B8JZP9"/>
<name>A0A5B8JZP9_9MOLU</name>
<dbReference type="OrthoDB" id="397790at2"/>
<dbReference type="NCBIfam" id="NF045891">
    <property type="entry name" value="ICE_Mbov_0400"/>
    <property type="match status" value="1"/>
</dbReference>